<dbReference type="OrthoDB" id="265967at2"/>
<protein>
    <recommendedName>
        <fullName evidence="5">Chromosome partition protein Smc</fullName>
    </recommendedName>
</protein>
<dbReference type="EMBL" id="CP042914">
    <property type="protein sequence ID" value="QEG41123.1"/>
    <property type="molecule type" value="Genomic_DNA"/>
</dbReference>
<keyword evidence="4" id="KW-1185">Reference proteome</keyword>
<proteinExistence type="predicted"/>
<dbReference type="Proteomes" id="UP000325286">
    <property type="component" value="Chromosome"/>
</dbReference>
<feature type="compositionally biased region" description="Polar residues" evidence="1">
    <location>
        <begin position="314"/>
        <end position="323"/>
    </location>
</feature>
<evidence type="ECO:0000313" key="3">
    <source>
        <dbReference type="EMBL" id="QEG41123.1"/>
    </source>
</evidence>
<sequence length="496" mass="54242">MRTIEDILSKVRRRLWLQRVTRVGTIALAAAAALALLMVVLQWWRPSLSPLWALAIPGLAWLGVTGWATTQRFTLTDAALVVDQYYGMKDRAISAWQFANAAADDPLKQLQVSDTLLHLQKVRPADCVPIAAPRVARNTAVLLGVAAVLGAAVVRLGSSSAVAAAPLPIAAAQADHLRTTVLPEIQRLAEQHDNSDLDALSEKLETLIEQLDQPGVDQRDLLAQLSEMQQALEASREALQLEAHEDQLQAVASAMQPAESLQNAAAALQDGDYDQAAESLKSVEPRSLSDKERRAVADNLKKASESATEKASKEMQQATQQVQEGLEQQDASKTKQGMEKLAEMAKQQAVREQLDQAMASQMNQLAESKAQARGKQGGNQPGDSDSKSNKASDQWGRGTAGTPNEGPATTLDSRRQREQLTGQQADGPRDTETVQADQPDTPEDTQATRAYQERYQKFRNQAEAVLENESLPWGHRHTVRQYFEQIRPQPNDPEGP</sequence>
<gene>
    <name evidence="3" type="ORF">UC8_31420</name>
</gene>
<feature type="transmembrane region" description="Helical" evidence="2">
    <location>
        <begin position="50"/>
        <end position="68"/>
    </location>
</feature>
<evidence type="ECO:0008006" key="5">
    <source>
        <dbReference type="Google" id="ProtNLM"/>
    </source>
</evidence>
<reference evidence="3 4" key="1">
    <citation type="submission" date="2019-08" db="EMBL/GenBank/DDBJ databases">
        <title>Deep-cultivation of Planctomycetes and their phenomic and genomic characterization uncovers novel biology.</title>
        <authorList>
            <person name="Wiegand S."/>
            <person name="Jogler M."/>
            <person name="Boedeker C."/>
            <person name="Pinto D."/>
            <person name="Vollmers J."/>
            <person name="Rivas-Marin E."/>
            <person name="Kohn T."/>
            <person name="Peeters S.H."/>
            <person name="Heuer A."/>
            <person name="Rast P."/>
            <person name="Oberbeckmann S."/>
            <person name="Bunk B."/>
            <person name="Jeske O."/>
            <person name="Meyerdierks A."/>
            <person name="Storesund J.E."/>
            <person name="Kallscheuer N."/>
            <person name="Luecker S."/>
            <person name="Lage O.M."/>
            <person name="Pohl T."/>
            <person name="Merkel B.J."/>
            <person name="Hornburger P."/>
            <person name="Mueller R.-W."/>
            <person name="Bruemmer F."/>
            <person name="Labrenz M."/>
            <person name="Spormann A.M."/>
            <person name="Op den Camp H."/>
            <person name="Overmann J."/>
            <person name="Amann R."/>
            <person name="Jetten M.S.M."/>
            <person name="Mascher T."/>
            <person name="Medema M.H."/>
            <person name="Devos D.P."/>
            <person name="Kaster A.-K."/>
            <person name="Ovreas L."/>
            <person name="Rohde M."/>
            <person name="Galperin M.Y."/>
            <person name="Jogler C."/>
        </authorList>
    </citation>
    <scope>NUCLEOTIDE SEQUENCE [LARGE SCALE GENOMIC DNA]</scope>
    <source>
        <strain evidence="3 4">UC8</strain>
    </source>
</reference>
<feature type="region of interest" description="Disordered" evidence="1">
    <location>
        <begin position="299"/>
        <end position="452"/>
    </location>
</feature>
<feature type="transmembrane region" description="Helical" evidence="2">
    <location>
        <begin position="20"/>
        <end position="44"/>
    </location>
</feature>
<keyword evidence="2" id="KW-0812">Transmembrane</keyword>
<keyword evidence="2" id="KW-0472">Membrane</keyword>
<evidence type="ECO:0000256" key="2">
    <source>
        <dbReference type="SAM" id="Phobius"/>
    </source>
</evidence>
<accession>A0A5B9R4J0</accession>
<dbReference type="KEGG" id="rul:UC8_31420"/>
<feature type="compositionally biased region" description="Basic and acidic residues" evidence="1">
    <location>
        <begin position="330"/>
        <end position="343"/>
    </location>
</feature>
<dbReference type="AlphaFoldDB" id="A0A5B9R4J0"/>
<evidence type="ECO:0000256" key="1">
    <source>
        <dbReference type="SAM" id="MobiDB-lite"/>
    </source>
</evidence>
<dbReference type="RefSeq" id="WP_068131945.1">
    <property type="nucleotide sequence ID" value="NZ_CP042914.1"/>
</dbReference>
<name>A0A5B9R4J0_9BACT</name>
<evidence type="ECO:0000313" key="4">
    <source>
        <dbReference type="Proteomes" id="UP000325286"/>
    </source>
</evidence>
<organism evidence="3 4">
    <name type="scientific">Roseimaritima ulvae</name>
    <dbReference type="NCBI Taxonomy" id="980254"/>
    <lineage>
        <taxon>Bacteria</taxon>
        <taxon>Pseudomonadati</taxon>
        <taxon>Planctomycetota</taxon>
        <taxon>Planctomycetia</taxon>
        <taxon>Pirellulales</taxon>
        <taxon>Pirellulaceae</taxon>
        <taxon>Roseimaritima</taxon>
    </lineage>
</organism>
<feature type="compositionally biased region" description="Polar residues" evidence="1">
    <location>
        <begin position="433"/>
        <end position="449"/>
    </location>
</feature>
<feature type="transmembrane region" description="Helical" evidence="2">
    <location>
        <begin position="140"/>
        <end position="158"/>
    </location>
</feature>
<keyword evidence="2" id="KW-1133">Transmembrane helix</keyword>
<feature type="compositionally biased region" description="Basic and acidic residues" evidence="1">
    <location>
        <begin position="299"/>
        <end position="313"/>
    </location>
</feature>